<evidence type="ECO:0000313" key="2">
    <source>
        <dbReference type="Proteomes" id="UP000027644"/>
    </source>
</evidence>
<organism evidence="1 2">
    <name type="scientific">Snodgrassella alvi SCGC AB-598-J21</name>
    <dbReference type="NCBI Taxonomy" id="1385367"/>
    <lineage>
        <taxon>Bacteria</taxon>
        <taxon>Pseudomonadati</taxon>
        <taxon>Pseudomonadota</taxon>
        <taxon>Betaproteobacteria</taxon>
        <taxon>Neisseriales</taxon>
        <taxon>Neisseriaceae</taxon>
        <taxon>Snodgrassella</taxon>
    </lineage>
</organism>
<gene>
    <name evidence="1" type="ORF">SASC598J21_013220</name>
</gene>
<dbReference type="AlphaFoldDB" id="A0A074VEL6"/>
<name>A0A074VEL6_9NEIS</name>
<comment type="caution">
    <text evidence="1">The sequence shown here is derived from an EMBL/GenBank/DDBJ whole genome shotgun (WGS) entry which is preliminary data.</text>
</comment>
<evidence type="ECO:0000313" key="1">
    <source>
        <dbReference type="EMBL" id="KEQ00885.1"/>
    </source>
</evidence>
<dbReference type="EMBL" id="AVQL01000442">
    <property type="protein sequence ID" value="KEQ00885.1"/>
    <property type="molecule type" value="Genomic_DNA"/>
</dbReference>
<reference evidence="1 2" key="1">
    <citation type="journal article" date="2014" name="PLoS Genet.">
        <title>Hidden diversity in honey bee gut symbionts detected by single-cell genomics.</title>
        <authorList>
            <person name="Engel P."/>
            <person name="Stepanauskas R."/>
            <person name="Moran N."/>
        </authorList>
    </citation>
    <scope>NUCLEOTIDE SEQUENCE [LARGE SCALE GENOMIC DNA]</scope>
    <source>
        <strain evidence="1 2">SCGC AB-598-J21</strain>
    </source>
</reference>
<sequence length="35" mass="4302">MPIKILKKSEYLYYPLYRKLIVLFDNNRLDELVSI</sequence>
<accession>A0A074VEL6</accession>
<proteinExistence type="predicted"/>
<dbReference type="Proteomes" id="UP000027644">
    <property type="component" value="Unassembled WGS sequence"/>
</dbReference>
<protein>
    <submittedName>
        <fullName evidence="1">Uncharacterized protein</fullName>
    </submittedName>
</protein>